<dbReference type="PANTHER" id="PTHR24221">
    <property type="entry name" value="ATP-BINDING CASSETTE SUB-FAMILY B"/>
    <property type="match status" value="1"/>
</dbReference>
<organism evidence="16 17">
    <name type="scientific">Cyanobium usitatum str. Tous</name>
    <dbReference type="NCBI Taxonomy" id="2116684"/>
    <lineage>
        <taxon>Bacteria</taxon>
        <taxon>Bacillati</taxon>
        <taxon>Cyanobacteriota</taxon>
        <taxon>Cyanophyceae</taxon>
        <taxon>Synechococcales</taxon>
        <taxon>Prochlorococcaceae</taxon>
        <taxon>Cyanobium</taxon>
    </lineage>
</organism>
<dbReference type="FunFam" id="3.40.50.300:FF:000221">
    <property type="entry name" value="Multidrug ABC transporter ATP-binding protein"/>
    <property type="match status" value="1"/>
</dbReference>
<dbReference type="AlphaFoldDB" id="A0A2P7MWU6"/>
<evidence type="ECO:0000259" key="12">
    <source>
        <dbReference type="PROSITE" id="PS50042"/>
    </source>
</evidence>
<protein>
    <submittedName>
        <fullName evidence="16">Peptidase C39</fullName>
    </submittedName>
</protein>
<dbReference type="EMBL" id="PXXO01000006">
    <property type="protein sequence ID" value="PSJ05714.1"/>
    <property type="molecule type" value="Genomic_DNA"/>
</dbReference>
<dbReference type="GO" id="GO:0005524">
    <property type="term" value="F:ATP binding"/>
    <property type="evidence" value="ECO:0007669"/>
    <property type="project" value="UniProtKB-KW"/>
</dbReference>
<comment type="subcellular location">
    <subcellularLocation>
        <location evidence="1">Cell membrane</location>
        <topology evidence="1">Multi-pass membrane protein</topology>
    </subcellularLocation>
</comment>
<evidence type="ECO:0000256" key="10">
    <source>
        <dbReference type="SAM" id="MobiDB-lite"/>
    </source>
</evidence>
<dbReference type="PROSITE" id="PS50042">
    <property type="entry name" value="CNMP_BINDING_3"/>
    <property type="match status" value="1"/>
</dbReference>
<evidence type="ECO:0000256" key="5">
    <source>
        <dbReference type="ARBA" id="ARBA00022741"/>
    </source>
</evidence>
<dbReference type="InterPro" id="IPR017871">
    <property type="entry name" value="ABC_transporter-like_CS"/>
</dbReference>
<dbReference type="PROSITE" id="PS50990">
    <property type="entry name" value="PEPTIDASE_C39"/>
    <property type="match status" value="1"/>
</dbReference>
<feature type="region of interest" description="Disordered" evidence="10">
    <location>
        <begin position="238"/>
        <end position="258"/>
    </location>
</feature>
<dbReference type="Pfam" id="PF00005">
    <property type="entry name" value="ABC_tran"/>
    <property type="match status" value="1"/>
</dbReference>
<dbReference type="InterPro" id="IPR005074">
    <property type="entry name" value="Peptidase_C39"/>
</dbReference>
<evidence type="ECO:0000256" key="8">
    <source>
        <dbReference type="ARBA" id="ARBA00022989"/>
    </source>
</evidence>
<keyword evidence="2" id="KW-0813">Transport</keyword>
<dbReference type="Gene3D" id="3.40.50.300">
    <property type="entry name" value="P-loop containing nucleotide triphosphate hydrolases"/>
    <property type="match status" value="1"/>
</dbReference>
<evidence type="ECO:0000256" key="4">
    <source>
        <dbReference type="ARBA" id="ARBA00022692"/>
    </source>
</evidence>
<keyword evidence="7" id="KW-0067">ATP-binding</keyword>
<gene>
    <name evidence="16" type="ORF">C7K55_06670</name>
</gene>
<accession>A0A2P7MWU6</accession>
<dbReference type="InterPro" id="IPR011527">
    <property type="entry name" value="ABC1_TM_dom"/>
</dbReference>
<evidence type="ECO:0000256" key="3">
    <source>
        <dbReference type="ARBA" id="ARBA00022475"/>
    </source>
</evidence>
<dbReference type="InterPro" id="IPR036640">
    <property type="entry name" value="ABC1_TM_sf"/>
</dbReference>
<dbReference type="GO" id="GO:0006508">
    <property type="term" value="P:proteolysis"/>
    <property type="evidence" value="ECO:0007669"/>
    <property type="project" value="InterPro"/>
</dbReference>
<dbReference type="Gene3D" id="2.60.120.10">
    <property type="entry name" value="Jelly Rolls"/>
    <property type="match status" value="1"/>
</dbReference>
<keyword evidence="6" id="KW-0378">Hydrolase</keyword>
<evidence type="ECO:0000256" key="7">
    <source>
        <dbReference type="ARBA" id="ARBA00022840"/>
    </source>
</evidence>
<dbReference type="InterPro" id="IPR027417">
    <property type="entry name" value="P-loop_NTPase"/>
</dbReference>
<reference evidence="16 17" key="1">
    <citation type="journal article" date="2018" name="Environ. Microbiol.">
        <title>Ecological and genomic features of two widespread freshwater picocyanobacteria.</title>
        <authorList>
            <person name="Cabello-Yeves P.J."/>
            <person name="Picazo A."/>
            <person name="Camacho A."/>
            <person name="Callieri C."/>
            <person name="Rosselli R."/>
            <person name="Roda-Garcia J.J."/>
            <person name="Coutinho F.H."/>
            <person name="Rodriguez-Valera F."/>
        </authorList>
    </citation>
    <scope>NUCLEOTIDE SEQUENCE [LARGE SCALE GENOMIC DNA]</scope>
    <source>
        <strain evidence="16 17">Tous</strain>
    </source>
</reference>
<dbReference type="SUPFAM" id="SSF90123">
    <property type="entry name" value="ABC transporter transmembrane region"/>
    <property type="match status" value="1"/>
</dbReference>
<dbReference type="GO" id="GO:0016887">
    <property type="term" value="F:ATP hydrolysis activity"/>
    <property type="evidence" value="ECO:0007669"/>
    <property type="project" value="InterPro"/>
</dbReference>
<keyword evidence="17" id="KW-1185">Reference proteome</keyword>
<dbReference type="PROSITE" id="PS50929">
    <property type="entry name" value="ABC_TM1F"/>
    <property type="match status" value="1"/>
</dbReference>
<dbReference type="Proteomes" id="UP000243002">
    <property type="component" value="Unassembled WGS sequence"/>
</dbReference>
<sequence length="980" mass="107041">MSSMDDSAPSQLPAHPAFAGLSHSSAERLQQQLSRRQFAVGDPLCLRGLIPSEILLLQSGTARLLVRDQGRLRTAEKLGPGSFVGLASLLRAAPCEEVSAGSEVEALVLADSLILELLASEPSFAQWCGSHLFTAELAALLALLLEQHPQAGTSLQELLDQARPQARLVAPEPSALAALPIEFSLLAASHNLIDHPLGAALNPRQGVPAATPPLPPRLIALPAELLAPVAPVLEAELMPEGSGSSGQPGGSNPPLASALDLGQRDRTALQLLRGNGPLEETLACFQMLAAELKLPFRRDAIEKILRDVLRRGQTPDLQLCGNLAAMMGLHVSGVRVPANQGTRLQTPALIPWQGGFAVVRGANARGLLLASPRQGWVEIPPDQLPEAFPDGIDVLMLERSSATPEQRFGFAWFWPALQRYRGILTQVLIASFVVQLFSLANPLLIQVIIDKVINQRSLDTLQVLGFALVVVTLMEGLIGALRTFLFSETTNRIDLRLGAEVIDHLLRLPLNYFDRRPVGELGTRIAELEKIRNFLTGQALTTLLDTAFSVIYIAVMLIYSWLLTLIALCVLPIQIGLTVLGAPLFRRQYRDAAQENARTQSHLVEVLTGIQTVKAQNVEMISRWKWQDLYGKYISRTFEKTITGTALNETSQVLQKLSQLLVLWVGASLVLSGDMTLGQLIAFRIISGYVTQPLLRLSSIWQSIQELKVSFERLADVVDTPEESDEADKQKIPLPPIAGEVRFDDLCFSFTPGGTQVLRHIDFTIAAGTFVGVVGQSGSGKSTLTKMLARLYSPGSGRILIDNYDIDKVELYSLRRQIGIVPQEPLLFTGTVAENIALTDPDASSDAIVQAARLACAHDFIMELPAGYSSNVGERGAGLSGGQRQRLALARTLLSQPRLLVLDEATSALDYDTERRVCDNLLDNLKHCTVFFITHRLSTIRRAELIVMMHEGAIVETGTHDELMERRGRYYALYRQQEVN</sequence>
<comment type="caution">
    <text evidence="16">The sequence shown here is derived from an EMBL/GenBank/DDBJ whole genome shotgun (WGS) entry which is preliminary data.</text>
</comment>
<dbReference type="GO" id="GO:0140359">
    <property type="term" value="F:ABC-type transporter activity"/>
    <property type="evidence" value="ECO:0007669"/>
    <property type="project" value="InterPro"/>
</dbReference>
<keyword evidence="4 11" id="KW-0812">Transmembrane</keyword>
<feature type="domain" description="Cyclic nucleotide-binding" evidence="12">
    <location>
        <begin position="17"/>
        <end position="94"/>
    </location>
</feature>
<proteinExistence type="predicted"/>
<dbReference type="GO" id="GO:0034040">
    <property type="term" value="F:ATPase-coupled lipid transmembrane transporter activity"/>
    <property type="evidence" value="ECO:0007669"/>
    <property type="project" value="TreeGrafter"/>
</dbReference>
<feature type="transmembrane region" description="Helical" evidence="11">
    <location>
        <begin position="461"/>
        <end position="485"/>
    </location>
</feature>
<feature type="domain" description="ABC transporter" evidence="13">
    <location>
        <begin position="741"/>
        <end position="976"/>
    </location>
</feature>
<dbReference type="OrthoDB" id="516912at2"/>
<dbReference type="GO" id="GO:0008234">
    <property type="term" value="F:cysteine-type peptidase activity"/>
    <property type="evidence" value="ECO:0007669"/>
    <property type="project" value="UniProtKB-KW"/>
</dbReference>
<evidence type="ECO:0000259" key="15">
    <source>
        <dbReference type="PROSITE" id="PS50990"/>
    </source>
</evidence>
<dbReference type="InterPro" id="IPR039421">
    <property type="entry name" value="Type_1_exporter"/>
</dbReference>
<dbReference type="Gene3D" id="3.90.70.10">
    <property type="entry name" value="Cysteine proteinases"/>
    <property type="match status" value="1"/>
</dbReference>
<keyword evidence="3" id="KW-1003">Cell membrane</keyword>
<feature type="domain" description="Peptidase C39" evidence="15">
    <location>
        <begin position="273"/>
        <end position="395"/>
    </location>
</feature>
<dbReference type="InterPro" id="IPR018490">
    <property type="entry name" value="cNMP-bd_dom_sf"/>
</dbReference>
<evidence type="ECO:0000313" key="17">
    <source>
        <dbReference type="Proteomes" id="UP000243002"/>
    </source>
</evidence>
<evidence type="ECO:0000256" key="2">
    <source>
        <dbReference type="ARBA" id="ARBA00022448"/>
    </source>
</evidence>
<keyword evidence="8 11" id="KW-1133">Transmembrane helix</keyword>
<dbReference type="SUPFAM" id="SSF51206">
    <property type="entry name" value="cAMP-binding domain-like"/>
    <property type="match status" value="1"/>
</dbReference>
<dbReference type="CDD" id="cd00038">
    <property type="entry name" value="CAP_ED"/>
    <property type="match status" value="1"/>
</dbReference>
<dbReference type="InterPro" id="IPR003439">
    <property type="entry name" value="ABC_transporter-like_ATP-bd"/>
</dbReference>
<dbReference type="Pfam" id="PF00664">
    <property type="entry name" value="ABC_membrane"/>
    <property type="match status" value="1"/>
</dbReference>
<evidence type="ECO:0000256" key="6">
    <source>
        <dbReference type="ARBA" id="ARBA00022807"/>
    </source>
</evidence>
<feature type="transmembrane region" description="Helical" evidence="11">
    <location>
        <begin position="427"/>
        <end position="449"/>
    </location>
</feature>
<keyword evidence="6" id="KW-0788">Thiol protease</keyword>
<dbReference type="Pfam" id="PF00027">
    <property type="entry name" value="cNMP_binding"/>
    <property type="match status" value="1"/>
</dbReference>
<dbReference type="SUPFAM" id="SSF52540">
    <property type="entry name" value="P-loop containing nucleoside triphosphate hydrolases"/>
    <property type="match status" value="1"/>
</dbReference>
<evidence type="ECO:0000256" key="9">
    <source>
        <dbReference type="ARBA" id="ARBA00023136"/>
    </source>
</evidence>
<dbReference type="InterPro" id="IPR003593">
    <property type="entry name" value="AAA+_ATPase"/>
</dbReference>
<keyword evidence="9 11" id="KW-0472">Membrane</keyword>
<evidence type="ECO:0000259" key="14">
    <source>
        <dbReference type="PROSITE" id="PS50929"/>
    </source>
</evidence>
<dbReference type="Gene3D" id="1.20.1560.10">
    <property type="entry name" value="ABC transporter type 1, transmembrane domain"/>
    <property type="match status" value="1"/>
</dbReference>
<dbReference type="InterPro" id="IPR014710">
    <property type="entry name" value="RmlC-like_jellyroll"/>
</dbReference>
<evidence type="ECO:0000256" key="11">
    <source>
        <dbReference type="SAM" id="Phobius"/>
    </source>
</evidence>
<dbReference type="SMART" id="SM00382">
    <property type="entry name" value="AAA"/>
    <property type="match status" value="1"/>
</dbReference>
<name>A0A2P7MWU6_9CYAN</name>
<evidence type="ECO:0000256" key="1">
    <source>
        <dbReference type="ARBA" id="ARBA00004651"/>
    </source>
</evidence>
<dbReference type="CDD" id="cd18782">
    <property type="entry name" value="ABC_6TM_PrtD_LapB_HlyB_like"/>
    <property type="match status" value="1"/>
</dbReference>
<dbReference type="PANTHER" id="PTHR24221:SF647">
    <property type="entry name" value="BLL6336 PROTEIN"/>
    <property type="match status" value="1"/>
</dbReference>
<keyword evidence="5" id="KW-0547">Nucleotide-binding</keyword>
<feature type="domain" description="ABC transmembrane type-1" evidence="14">
    <location>
        <begin position="427"/>
        <end position="706"/>
    </location>
</feature>
<evidence type="ECO:0000259" key="13">
    <source>
        <dbReference type="PROSITE" id="PS50893"/>
    </source>
</evidence>
<feature type="transmembrane region" description="Helical" evidence="11">
    <location>
        <begin position="661"/>
        <end position="686"/>
    </location>
</feature>
<dbReference type="GO" id="GO:0005886">
    <property type="term" value="C:plasma membrane"/>
    <property type="evidence" value="ECO:0007669"/>
    <property type="project" value="UniProtKB-SubCell"/>
</dbReference>
<dbReference type="PROSITE" id="PS50893">
    <property type="entry name" value="ABC_TRANSPORTER_2"/>
    <property type="match status" value="1"/>
</dbReference>
<evidence type="ECO:0000313" key="16">
    <source>
        <dbReference type="EMBL" id="PSJ05714.1"/>
    </source>
</evidence>
<dbReference type="CDD" id="cd02259">
    <property type="entry name" value="Peptidase_C39_like"/>
    <property type="match status" value="1"/>
</dbReference>
<dbReference type="PROSITE" id="PS00211">
    <property type="entry name" value="ABC_TRANSPORTER_1"/>
    <property type="match status" value="1"/>
</dbReference>
<keyword evidence="6" id="KW-0645">Protease</keyword>
<feature type="transmembrane region" description="Helical" evidence="11">
    <location>
        <begin position="539"/>
        <end position="559"/>
    </location>
</feature>
<dbReference type="InterPro" id="IPR000595">
    <property type="entry name" value="cNMP-bd_dom"/>
</dbReference>
<feature type="transmembrane region" description="Helical" evidence="11">
    <location>
        <begin position="565"/>
        <end position="585"/>
    </location>
</feature>